<feature type="coiled-coil region" evidence="2">
    <location>
        <begin position="178"/>
        <end position="205"/>
    </location>
</feature>
<dbReference type="AlphaFoldDB" id="A0A7I8VN03"/>
<evidence type="ECO:0000313" key="5">
    <source>
        <dbReference type="Proteomes" id="UP000549394"/>
    </source>
</evidence>
<reference evidence="4 5" key="1">
    <citation type="submission" date="2020-08" db="EMBL/GenBank/DDBJ databases">
        <authorList>
            <person name="Hejnol A."/>
        </authorList>
    </citation>
    <scope>NUCLEOTIDE SEQUENCE [LARGE SCALE GENOMIC DNA]</scope>
</reference>
<name>A0A7I8VN03_9ANNE</name>
<evidence type="ECO:0000313" key="4">
    <source>
        <dbReference type="EMBL" id="CAD5117599.1"/>
    </source>
</evidence>
<dbReference type="Proteomes" id="UP000549394">
    <property type="component" value="Unassembled WGS sequence"/>
</dbReference>
<dbReference type="EMBL" id="CAJFCJ010000007">
    <property type="protein sequence ID" value="CAD5117599.1"/>
    <property type="molecule type" value="Genomic_DNA"/>
</dbReference>
<protein>
    <submittedName>
        <fullName evidence="4">DgyrCDS6355</fullName>
    </submittedName>
</protein>
<sequence>MNPSNLTNFQTSRTRDRSALACRAKSGLFSDKYKQVDYEKLKTLAAEKKLAGLKQYEKIKQLQNNSIENRENNQMKQHKRVWQAEIARLSSNRREIERSLDVFVNNCEENSFFFSQIESESFKIDGDFLKFKSETSDRIWELRLEDVKFWLHENRNVRKDKEYKRAHRDVTETIENVRKQQQEVLLRLENNYNKLQAELASLSSNILLFIVIIKVLANVFSLLDPSNQKSYLSMAAFEGIPQAAFDLECPNLTLKAEVLKEFIIIDEKYNEKLSELHDRLNLYISQGDTGGWNTDEHMNFVHVIDQYTSDLPNRRTLYMDRLKRQFPKKSRTDLVNHESWWIAYKYYLERKKALTNDWSRDRKELLNKAKVTFAEACVVYELETMKDAYKENQRAVCEELSEKVRNWREEKMELLKLEQQHAMNKQKEIEEKMKIEEERESLKRQADKQKIIYYKEEKDILMKERKEEEARKLEELRKHLSEQAEYDRERVKFREDVFKEKQNIKEEKEKERQADIEEKEKILEILRQKVRPTVKADGERLRGETKAWKEHLQSNEEACIKQPLFELNSFTSKQITNDPRFKIEQQLRDAGLHNNDYARKLLANVKPPQEPRRDMTSNVFKHLEDNHK</sequence>
<dbReference type="PANTHER" id="PTHR21549:SF1">
    <property type="entry name" value="COILED-COIL DOMAIN-CONTAINING PROTEIN 148"/>
    <property type="match status" value="1"/>
</dbReference>
<organism evidence="4 5">
    <name type="scientific">Dimorphilus gyrociliatus</name>
    <dbReference type="NCBI Taxonomy" id="2664684"/>
    <lineage>
        <taxon>Eukaryota</taxon>
        <taxon>Metazoa</taxon>
        <taxon>Spiralia</taxon>
        <taxon>Lophotrochozoa</taxon>
        <taxon>Annelida</taxon>
        <taxon>Polychaeta</taxon>
        <taxon>Polychaeta incertae sedis</taxon>
        <taxon>Dinophilidae</taxon>
        <taxon>Dimorphilus</taxon>
    </lineage>
</organism>
<accession>A0A7I8VN03</accession>
<evidence type="ECO:0000256" key="3">
    <source>
        <dbReference type="SAM" id="MobiDB-lite"/>
    </source>
</evidence>
<feature type="coiled-coil region" evidence="2">
    <location>
        <begin position="53"/>
        <end position="99"/>
    </location>
</feature>
<keyword evidence="5" id="KW-1185">Reference proteome</keyword>
<dbReference type="PANTHER" id="PTHR21549">
    <property type="entry name" value="MUTATED IN BLADDER CANCER 1"/>
    <property type="match status" value="1"/>
</dbReference>
<feature type="coiled-coil region" evidence="2">
    <location>
        <begin position="390"/>
        <end position="529"/>
    </location>
</feature>
<comment type="caution">
    <text evidence="4">The sequence shown here is derived from an EMBL/GenBank/DDBJ whole genome shotgun (WGS) entry which is preliminary data.</text>
</comment>
<evidence type="ECO:0000256" key="2">
    <source>
        <dbReference type="SAM" id="Coils"/>
    </source>
</evidence>
<dbReference type="InterPro" id="IPR039902">
    <property type="entry name" value="CCDC148/CCDC112"/>
</dbReference>
<gene>
    <name evidence="4" type="ORF">DGYR_LOCUS6114</name>
</gene>
<feature type="compositionally biased region" description="Basic and acidic residues" evidence="3">
    <location>
        <begin position="609"/>
        <end position="628"/>
    </location>
</feature>
<dbReference type="OrthoDB" id="448087at2759"/>
<keyword evidence="1 2" id="KW-0175">Coiled coil</keyword>
<proteinExistence type="predicted"/>
<feature type="region of interest" description="Disordered" evidence="3">
    <location>
        <begin position="605"/>
        <end position="628"/>
    </location>
</feature>
<evidence type="ECO:0000256" key="1">
    <source>
        <dbReference type="ARBA" id="ARBA00023054"/>
    </source>
</evidence>